<protein>
    <submittedName>
        <fullName evidence="1">Ester cyclase</fullName>
    </submittedName>
</protein>
<dbReference type="PANTHER" id="PTHR38436:SF1">
    <property type="entry name" value="ESTER CYCLASE"/>
    <property type="match status" value="1"/>
</dbReference>
<dbReference type="SUPFAM" id="SSF54427">
    <property type="entry name" value="NTF2-like"/>
    <property type="match status" value="1"/>
</dbReference>
<organism evidence="1 2">
    <name type="scientific">Roseomonas marmotae</name>
    <dbReference type="NCBI Taxonomy" id="2768161"/>
    <lineage>
        <taxon>Bacteria</taxon>
        <taxon>Pseudomonadati</taxon>
        <taxon>Pseudomonadota</taxon>
        <taxon>Alphaproteobacteria</taxon>
        <taxon>Acetobacterales</taxon>
        <taxon>Roseomonadaceae</taxon>
        <taxon>Roseomonas</taxon>
    </lineage>
</organism>
<evidence type="ECO:0000313" key="2">
    <source>
        <dbReference type="Proteomes" id="UP001518990"/>
    </source>
</evidence>
<comment type="caution">
    <text evidence="1">The sequence shown here is derived from an EMBL/GenBank/DDBJ whole genome shotgun (WGS) entry which is preliminary data.</text>
</comment>
<dbReference type="InterPro" id="IPR009959">
    <property type="entry name" value="Cyclase_SnoaL-like"/>
</dbReference>
<reference evidence="1 2" key="1">
    <citation type="submission" date="2020-09" db="EMBL/GenBank/DDBJ databases">
        <title>Roseomonas.</title>
        <authorList>
            <person name="Zhu W."/>
        </authorList>
    </citation>
    <scope>NUCLEOTIDE SEQUENCE [LARGE SCALE GENOMIC DNA]</scope>
    <source>
        <strain evidence="1 2">1311</strain>
    </source>
</reference>
<evidence type="ECO:0000313" key="1">
    <source>
        <dbReference type="EMBL" id="MBO1076739.1"/>
    </source>
</evidence>
<dbReference type="InterPro" id="IPR032710">
    <property type="entry name" value="NTF2-like_dom_sf"/>
</dbReference>
<name>A0ABS3KGX8_9PROT</name>
<accession>A0ABS3KGX8</accession>
<dbReference type="Proteomes" id="UP001518990">
    <property type="component" value="Unassembled WGS sequence"/>
</dbReference>
<proteinExistence type="predicted"/>
<dbReference type="EMBL" id="JACTNF010000028">
    <property type="protein sequence ID" value="MBO1076739.1"/>
    <property type="molecule type" value="Genomic_DNA"/>
</dbReference>
<sequence length="139" mass="15428">MPSAGLILRHWFEEVWNQKDASRMADYIAPECVLHSTDMAGSDLRGPAAFQIFFDQVQGNFSDVQFTVHDVVEQGDRAAGRWTARMTHTGDGFGVPATGRSVTISGMSMVRVEDGKVAEAWDEWDRFRLATTCGMVARV</sequence>
<dbReference type="Gene3D" id="3.10.450.50">
    <property type="match status" value="1"/>
</dbReference>
<dbReference type="PANTHER" id="PTHR38436">
    <property type="entry name" value="POLYKETIDE CYCLASE SNOAL-LIKE DOMAIN"/>
    <property type="match status" value="1"/>
</dbReference>
<gene>
    <name evidence="1" type="ORF">IAI60_19160</name>
</gene>
<dbReference type="RefSeq" id="WP_207450070.1">
    <property type="nucleotide sequence ID" value="NZ_CP061091.1"/>
</dbReference>
<keyword evidence="2" id="KW-1185">Reference proteome</keyword>
<dbReference type="Pfam" id="PF07366">
    <property type="entry name" value="SnoaL"/>
    <property type="match status" value="1"/>
</dbReference>